<dbReference type="PANTHER" id="PTHR13269">
    <property type="entry name" value="NUCLEOPORIN NDC1"/>
    <property type="match status" value="1"/>
</dbReference>
<protein>
    <recommendedName>
        <fullName evidence="17">Nucleoporin protein Ndc1-Nup</fullName>
    </recommendedName>
</protein>
<keyword evidence="7" id="KW-0653">Protein transport</keyword>
<dbReference type="Pfam" id="PF09531">
    <property type="entry name" value="Ndc1_Nup"/>
    <property type="match status" value="1"/>
</dbReference>
<feature type="compositionally biased region" description="Low complexity" evidence="13">
    <location>
        <begin position="388"/>
        <end position="413"/>
    </location>
</feature>
<evidence type="ECO:0008006" key="17">
    <source>
        <dbReference type="Google" id="ProtNLM"/>
    </source>
</evidence>
<dbReference type="KEGG" id="bcom:BAUCODRAFT_68955"/>
<evidence type="ECO:0000313" key="16">
    <source>
        <dbReference type="Proteomes" id="UP000011761"/>
    </source>
</evidence>
<dbReference type="Proteomes" id="UP000011761">
    <property type="component" value="Unassembled WGS sequence"/>
</dbReference>
<dbReference type="GO" id="GO:0070631">
    <property type="term" value="P:spindle pole body localization"/>
    <property type="evidence" value="ECO:0007669"/>
    <property type="project" value="TreeGrafter"/>
</dbReference>
<dbReference type="OMA" id="WQTANLF"/>
<reference evidence="15 16" key="1">
    <citation type="journal article" date="2012" name="PLoS Pathog.">
        <title>Diverse lifestyles and strategies of plant pathogenesis encoded in the genomes of eighteen Dothideomycetes fungi.</title>
        <authorList>
            <person name="Ohm R.A."/>
            <person name="Feau N."/>
            <person name="Henrissat B."/>
            <person name="Schoch C.L."/>
            <person name="Horwitz B.A."/>
            <person name="Barry K.W."/>
            <person name="Condon B.J."/>
            <person name="Copeland A.C."/>
            <person name="Dhillon B."/>
            <person name="Glaser F."/>
            <person name="Hesse C.N."/>
            <person name="Kosti I."/>
            <person name="LaButti K."/>
            <person name="Lindquist E.A."/>
            <person name="Lucas S."/>
            <person name="Salamov A.A."/>
            <person name="Bradshaw R.E."/>
            <person name="Ciuffetti L."/>
            <person name="Hamelin R.C."/>
            <person name="Kema G.H.J."/>
            <person name="Lawrence C."/>
            <person name="Scott J.A."/>
            <person name="Spatafora J.W."/>
            <person name="Turgeon B.G."/>
            <person name="de Wit P.J.G.M."/>
            <person name="Zhong S."/>
            <person name="Goodwin S.B."/>
            <person name="Grigoriev I.V."/>
        </authorList>
    </citation>
    <scope>NUCLEOTIDE SEQUENCE [LARGE SCALE GENOMIC DNA]</scope>
    <source>
        <strain evidence="15 16">UAMH 10762</strain>
    </source>
</reference>
<dbReference type="eggNOG" id="ENOG502S1MG">
    <property type="taxonomic scope" value="Eukaryota"/>
</dbReference>
<dbReference type="RefSeq" id="XP_007675474.1">
    <property type="nucleotide sequence ID" value="XM_007677284.1"/>
</dbReference>
<evidence type="ECO:0000256" key="2">
    <source>
        <dbReference type="ARBA" id="ARBA00004567"/>
    </source>
</evidence>
<feature type="transmembrane region" description="Helical" evidence="14">
    <location>
        <begin position="103"/>
        <end position="120"/>
    </location>
</feature>
<evidence type="ECO:0000256" key="13">
    <source>
        <dbReference type="SAM" id="MobiDB-lite"/>
    </source>
</evidence>
<dbReference type="OrthoDB" id="67850at2759"/>
<feature type="transmembrane region" description="Helical" evidence="14">
    <location>
        <begin position="261"/>
        <end position="287"/>
    </location>
</feature>
<keyword evidence="11 14" id="KW-0472">Membrane</keyword>
<keyword evidence="12" id="KW-0539">Nucleus</keyword>
<keyword evidence="8 14" id="KW-1133">Transmembrane helix</keyword>
<keyword evidence="9" id="KW-0811">Translocation</keyword>
<evidence type="ECO:0000256" key="14">
    <source>
        <dbReference type="SAM" id="Phobius"/>
    </source>
</evidence>
<dbReference type="STRING" id="717646.M2MJS1"/>
<dbReference type="GO" id="GO:0031965">
    <property type="term" value="C:nuclear membrane"/>
    <property type="evidence" value="ECO:0007669"/>
    <property type="project" value="UniProtKB-SubCell"/>
</dbReference>
<evidence type="ECO:0000313" key="15">
    <source>
        <dbReference type="EMBL" id="EMC96941.1"/>
    </source>
</evidence>
<dbReference type="GeneID" id="19116478"/>
<keyword evidence="4" id="KW-0813">Transport</keyword>
<proteinExistence type="inferred from homology"/>
<dbReference type="GO" id="GO:0070762">
    <property type="term" value="C:nuclear pore transmembrane ring"/>
    <property type="evidence" value="ECO:0007669"/>
    <property type="project" value="TreeGrafter"/>
</dbReference>
<dbReference type="EMBL" id="KB445554">
    <property type="protein sequence ID" value="EMC96941.1"/>
    <property type="molecule type" value="Genomic_DNA"/>
</dbReference>
<dbReference type="GO" id="GO:0051028">
    <property type="term" value="P:mRNA transport"/>
    <property type="evidence" value="ECO:0007669"/>
    <property type="project" value="UniProtKB-KW"/>
</dbReference>
<dbReference type="GO" id="GO:0106166">
    <property type="term" value="F:spindle pole body-nuclear membrane anchor activity"/>
    <property type="evidence" value="ECO:0007669"/>
    <property type="project" value="TreeGrafter"/>
</dbReference>
<keyword evidence="10" id="KW-0906">Nuclear pore complex</keyword>
<comment type="subcellular location">
    <subcellularLocation>
        <location evidence="1">Nucleus membrane</location>
        <topology evidence="1">Multi-pass membrane protein</topology>
    </subcellularLocation>
    <subcellularLocation>
        <location evidence="2">Nucleus</location>
        <location evidence="2">Nuclear pore complex</location>
    </subcellularLocation>
</comment>
<evidence type="ECO:0000256" key="4">
    <source>
        <dbReference type="ARBA" id="ARBA00022448"/>
    </source>
</evidence>
<keyword evidence="5 14" id="KW-0812">Transmembrane</keyword>
<keyword evidence="16" id="KW-1185">Reference proteome</keyword>
<sequence>MVPTARPYKDFLTPALHRRFTNAALLTLAICWLEATLMSSSRSWLWFWNPFGLTGFRMILLFTPALAVFIVRVMNMHVGSRTTTSAAETVLQKLTSVRTFGTVGWYIFSAWFFAEIYIWSRSAKAGLSWVDVGSDYERARVNENPIFLRSALVCLAVFQSGLHLWRDYDRVCIEEAENREHRQEEGAEVPSPPTLLMAQMDAIGIRLAKLVFPGIVFSLPIYFLFIRRAAWDYFAYPVAMVLQRELQPNTGPVGFIHLGSLVWQTASSAAMLVLLWELSNAIFTVYVSQAPLKKGQPLTNEIKDASGAIISRSRDPNGSLIRGLKAKKDVPRAFAFWELYILCTRFEARRRTIFAEVDRKDGSTWSQVSRHCLAEISAISTRIRKSQEPTQQAASTQPQGQQQGALSTQQSQQSLGLPRIAQKQVVNDQNVVQKPMRKANAADTIGNMARSIGQSPEKNNPVVQSSRKAIEYGIERAGGREAWSPSGLQKVVEERVVTVLKMPVGEPFRQTFARTVKAVVFGVPYSDEINIIHASRSLAKLVVCTLQEDNFGQASKDVPIVVRTYTTVLQDIRTFVATLKPHWSDVYFNDRERDIENNEGLREVREVADVLKEGLQEVLLAFGEYASAVNLSRMDLRLAKEAIGQGGKEMEKVR</sequence>
<dbReference type="InterPro" id="IPR019049">
    <property type="entry name" value="Nucleoporin_prot_Ndc1/Nup"/>
</dbReference>
<organism evidence="15 16">
    <name type="scientific">Baudoinia panamericana (strain UAMH 10762)</name>
    <name type="common">Angels' share fungus</name>
    <name type="synonym">Baudoinia compniacensis (strain UAMH 10762)</name>
    <dbReference type="NCBI Taxonomy" id="717646"/>
    <lineage>
        <taxon>Eukaryota</taxon>
        <taxon>Fungi</taxon>
        <taxon>Dikarya</taxon>
        <taxon>Ascomycota</taxon>
        <taxon>Pezizomycotina</taxon>
        <taxon>Dothideomycetes</taxon>
        <taxon>Dothideomycetidae</taxon>
        <taxon>Mycosphaerellales</taxon>
        <taxon>Teratosphaeriaceae</taxon>
        <taxon>Baudoinia</taxon>
    </lineage>
</organism>
<accession>M2MJS1</accession>
<dbReference type="GO" id="GO:0005816">
    <property type="term" value="C:spindle pole body"/>
    <property type="evidence" value="ECO:0007669"/>
    <property type="project" value="TreeGrafter"/>
</dbReference>
<keyword evidence="6" id="KW-0509">mRNA transport</keyword>
<dbReference type="PANTHER" id="PTHR13269:SF6">
    <property type="entry name" value="NUCLEOPORIN NDC1"/>
    <property type="match status" value="1"/>
</dbReference>
<feature type="region of interest" description="Disordered" evidence="13">
    <location>
        <begin position="383"/>
        <end position="413"/>
    </location>
</feature>
<name>M2MJS1_BAUPA</name>
<dbReference type="GO" id="GO:0006999">
    <property type="term" value="P:nuclear pore organization"/>
    <property type="evidence" value="ECO:0007669"/>
    <property type="project" value="TreeGrafter"/>
</dbReference>
<dbReference type="GO" id="GO:0015031">
    <property type="term" value="P:protein transport"/>
    <property type="evidence" value="ECO:0007669"/>
    <property type="project" value="UniProtKB-KW"/>
</dbReference>
<evidence type="ECO:0000256" key="10">
    <source>
        <dbReference type="ARBA" id="ARBA00023132"/>
    </source>
</evidence>
<evidence type="ECO:0000256" key="11">
    <source>
        <dbReference type="ARBA" id="ARBA00023136"/>
    </source>
</evidence>
<evidence type="ECO:0000256" key="12">
    <source>
        <dbReference type="ARBA" id="ARBA00023242"/>
    </source>
</evidence>
<dbReference type="HOGENOM" id="CLU_029386_1_0_1"/>
<evidence type="ECO:0000256" key="9">
    <source>
        <dbReference type="ARBA" id="ARBA00023010"/>
    </source>
</evidence>
<evidence type="ECO:0000256" key="1">
    <source>
        <dbReference type="ARBA" id="ARBA00004232"/>
    </source>
</evidence>
<feature type="transmembrane region" description="Helical" evidence="14">
    <location>
        <begin position="51"/>
        <end position="71"/>
    </location>
</feature>
<evidence type="ECO:0000256" key="5">
    <source>
        <dbReference type="ARBA" id="ARBA00022692"/>
    </source>
</evidence>
<comment type="similarity">
    <text evidence="3">Belongs to the NDC1 family.</text>
</comment>
<evidence type="ECO:0000256" key="7">
    <source>
        <dbReference type="ARBA" id="ARBA00022927"/>
    </source>
</evidence>
<feature type="transmembrane region" description="Helical" evidence="14">
    <location>
        <begin position="20"/>
        <end position="39"/>
    </location>
</feature>
<evidence type="ECO:0000256" key="3">
    <source>
        <dbReference type="ARBA" id="ARBA00005760"/>
    </source>
</evidence>
<evidence type="ECO:0000256" key="8">
    <source>
        <dbReference type="ARBA" id="ARBA00022989"/>
    </source>
</evidence>
<feature type="transmembrane region" description="Helical" evidence="14">
    <location>
        <begin position="207"/>
        <end position="226"/>
    </location>
</feature>
<gene>
    <name evidence="15" type="ORF">BAUCODRAFT_68955</name>
</gene>
<evidence type="ECO:0000256" key="6">
    <source>
        <dbReference type="ARBA" id="ARBA00022816"/>
    </source>
</evidence>
<dbReference type="AlphaFoldDB" id="M2MJS1"/>